<dbReference type="Proteomes" id="UP000609531">
    <property type="component" value="Unassembled WGS sequence"/>
</dbReference>
<dbReference type="InterPro" id="IPR027417">
    <property type="entry name" value="P-loop_NTPase"/>
</dbReference>
<dbReference type="EMBL" id="JAEKJA010000001">
    <property type="protein sequence ID" value="MBJ3774390.1"/>
    <property type="molecule type" value="Genomic_DNA"/>
</dbReference>
<evidence type="ECO:0000313" key="3">
    <source>
        <dbReference type="Proteomes" id="UP000609531"/>
    </source>
</evidence>
<proteinExistence type="predicted"/>
<dbReference type="AlphaFoldDB" id="A0A934IM12"/>
<evidence type="ECO:0000259" key="1">
    <source>
        <dbReference type="Pfam" id="PF09037"/>
    </source>
</evidence>
<dbReference type="Gene3D" id="3.40.50.300">
    <property type="entry name" value="P-loop containing nucleotide triphosphate hydrolases"/>
    <property type="match status" value="1"/>
</dbReference>
<feature type="domain" description="Sulphotransferase Stf0" evidence="1">
    <location>
        <begin position="105"/>
        <end position="258"/>
    </location>
</feature>
<name>A0A934IM12_9HYPH</name>
<dbReference type="InterPro" id="IPR024628">
    <property type="entry name" value="Sulfotransferase_Stf0_dom"/>
</dbReference>
<comment type="caution">
    <text evidence="2">The sequence shown here is derived from an EMBL/GenBank/DDBJ whole genome shotgun (WGS) entry which is preliminary data.</text>
</comment>
<dbReference type="SUPFAM" id="SSF52540">
    <property type="entry name" value="P-loop containing nucleoside triphosphate hydrolases"/>
    <property type="match status" value="1"/>
</dbReference>
<gene>
    <name evidence="2" type="ORF">JCR33_01745</name>
</gene>
<keyword evidence="3" id="KW-1185">Reference proteome</keyword>
<dbReference type="RefSeq" id="WP_198880274.1">
    <property type="nucleotide sequence ID" value="NZ_JAEKJA010000001.1"/>
</dbReference>
<protein>
    <recommendedName>
        <fullName evidence="1">Sulphotransferase Stf0 domain-containing protein</fullName>
    </recommendedName>
</protein>
<sequence length="267" mass="29253">MALTLYEHKILQRSNEWFDKYLAPEKTGPVSESDGPLLLLCMTPRSGSSALSAALTSTGKLGRGGERLNRKDGGPLEEALLSSPCGTRRQVLDMVIAGSRTPNGVAQIKCDLAQIYPFLADAESFERLKTATWVYLTRQDILGQAISRYRGFKTGFWHSTGGKKTESPDAGYDFEEIRRQVVFITDMMASFERTFASIGVQPLRISYEELTANEGGTLKKIADAMGIEIDNDLTLEASGYSKVASSNTDELRDRFLADFKSALVAGG</sequence>
<reference evidence="2" key="1">
    <citation type="submission" date="2020-12" db="EMBL/GenBank/DDBJ databases">
        <title>Bacterial taxonomy.</title>
        <authorList>
            <person name="Pan X."/>
        </authorList>
    </citation>
    <scope>NUCLEOTIDE SEQUENCE</scope>
    <source>
        <strain evidence="2">B2012</strain>
    </source>
</reference>
<evidence type="ECO:0000313" key="2">
    <source>
        <dbReference type="EMBL" id="MBJ3774390.1"/>
    </source>
</evidence>
<organism evidence="2 3">
    <name type="scientific">Acuticoccus mangrovi</name>
    <dbReference type="NCBI Taxonomy" id="2796142"/>
    <lineage>
        <taxon>Bacteria</taxon>
        <taxon>Pseudomonadati</taxon>
        <taxon>Pseudomonadota</taxon>
        <taxon>Alphaproteobacteria</taxon>
        <taxon>Hyphomicrobiales</taxon>
        <taxon>Amorphaceae</taxon>
        <taxon>Acuticoccus</taxon>
    </lineage>
</organism>
<accession>A0A934IM12</accession>
<dbReference type="Pfam" id="PF09037">
    <property type="entry name" value="Sulphotransf"/>
    <property type="match status" value="1"/>
</dbReference>